<dbReference type="OrthoDB" id="6105869at2"/>
<dbReference type="NCBIfam" id="NF008671">
    <property type="entry name" value="PRK11675.1"/>
    <property type="match status" value="1"/>
</dbReference>
<evidence type="ECO:0000313" key="5">
    <source>
        <dbReference type="Proteomes" id="UP000183794"/>
    </source>
</evidence>
<proteinExistence type="predicted"/>
<feature type="region of interest" description="Disordered" evidence="1">
    <location>
        <begin position="1"/>
        <end position="47"/>
    </location>
</feature>
<dbReference type="EMBL" id="FPLJ01000065">
    <property type="protein sequence ID" value="SGY95448.1"/>
    <property type="molecule type" value="Genomic_DNA"/>
</dbReference>
<gene>
    <name evidence="2" type="ORF">MT2528_2994</name>
    <name evidence="3" type="ORF">NVI5450_3190</name>
</gene>
<dbReference type="HOGENOM" id="CLU_165368_1_0_6"/>
<dbReference type="PATRIC" id="fig|80854.5.peg.3248"/>
<sequence>MAKESFDRTTIDLFAEEKRAGRPKTNPLSRKEQLKQNKRNQLSRDKANGFKRIELKVEQDLFDMLNIKAKSANMTRSEYIQQLLQTHIAQ</sequence>
<reference evidence="3 5" key="1">
    <citation type="submission" date="2016-11" db="EMBL/GenBank/DDBJ databases">
        <authorList>
            <person name="Jaros S."/>
            <person name="Januszkiewicz K."/>
            <person name="Wedrychowicz H."/>
        </authorList>
    </citation>
    <scope>NUCLEOTIDE SEQUENCE [LARGE SCALE GENOMIC DNA]</scope>
    <source>
        <strain evidence="3">NVI 5450</strain>
    </source>
</reference>
<dbReference type="RefSeq" id="WP_045111125.1">
    <property type="nucleotide sequence ID" value="NZ_CAWQZC010000031.1"/>
</dbReference>
<reference evidence="2 4" key="2">
    <citation type="submission" date="2016-11" db="EMBL/GenBank/DDBJ databases">
        <authorList>
            <person name="Klemetsen T."/>
        </authorList>
    </citation>
    <scope>NUCLEOTIDE SEQUENCE [LARGE SCALE GENOMIC DNA]</scope>
    <source>
        <strain evidence="2">MT 2528</strain>
    </source>
</reference>
<evidence type="ECO:0008006" key="6">
    <source>
        <dbReference type="Google" id="ProtNLM"/>
    </source>
</evidence>
<dbReference type="STRING" id="80854.MVIS_3066"/>
<evidence type="ECO:0000256" key="1">
    <source>
        <dbReference type="SAM" id="MobiDB-lite"/>
    </source>
</evidence>
<evidence type="ECO:0000313" key="2">
    <source>
        <dbReference type="EMBL" id="SGY95448.1"/>
    </source>
</evidence>
<dbReference type="KEGG" id="mvs:MVIS_3066"/>
<dbReference type="AlphaFoldDB" id="A0A090KAW9"/>
<evidence type="ECO:0000313" key="3">
    <source>
        <dbReference type="EMBL" id="SGZ07440.1"/>
    </source>
</evidence>
<dbReference type="GeneID" id="61296830"/>
<dbReference type="Proteomes" id="UP000183794">
    <property type="component" value="Unassembled WGS sequence"/>
</dbReference>
<evidence type="ECO:0000313" key="4">
    <source>
        <dbReference type="Proteomes" id="UP000182660"/>
    </source>
</evidence>
<accession>A0A090KAW9</accession>
<name>A0A090KAW9_9GAMM</name>
<feature type="compositionally biased region" description="Basic and acidic residues" evidence="1">
    <location>
        <begin position="1"/>
        <end position="20"/>
    </location>
</feature>
<protein>
    <recommendedName>
        <fullName evidence="6">LexA regulated protein</fullName>
    </recommendedName>
</protein>
<dbReference type="Proteomes" id="UP000182660">
    <property type="component" value="Unassembled WGS sequence"/>
</dbReference>
<organism evidence="3 5">
    <name type="scientific">Moritella viscosa</name>
    <dbReference type="NCBI Taxonomy" id="80854"/>
    <lineage>
        <taxon>Bacteria</taxon>
        <taxon>Pseudomonadati</taxon>
        <taxon>Pseudomonadota</taxon>
        <taxon>Gammaproteobacteria</taxon>
        <taxon>Alteromonadales</taxon>
        <taxon>Moritellaceae</taxon>
        <taxon>Moritella</taxon>
    </lineage>
</organism>
<dbReference type="EMBL" id="FPLD01000086">
    <property type="protein sequence ID" value="SGZ07440.1"/>
    <property type="molecule type" value="Genomic_DNA"/>
</dbReference>
<keyword evidence="4" id="KW-1185">Reference proteome</keyword>